<evidence type="ECO:0000256" key="1">
    <source>
        <dbReference type="SAM" id="MobiDB-lite"/>
    </source>
</evidence>
<dbReference type="EMBL" id="CP071090">
    <property type="protein sequence ID" value="QSQ19518.1"/>
    <property type="molecule type" value="Genomic_DNA"/>
</dbReference>
<evidence type="ECO:0000313" key="5">
    <source>
        <dbReference type="Proteomes" id="UP000662747"/>
    </source>
</evidence>
<name>A0ABX7NLL0_9BACT</name>
<evidence type="ECO:0000259" key="3">
    <source>
        <dbReference type="SMART" id="SM00460"/>
    </source>
</evidence>
<feature type="region of interest" description="Disordered" evidence="1">
    <location>
        <begin position="58"/>
        <end position="78"/>
    </location>
</feature>
<feature type="chain" id="PRO_5045816025" evidence="2">
    <location>
        <begin position="34"/>
        <end position="793"/>
    </location>
</feature>
<dbReference type="Pfam" id="PF12969">
    <property type="entry name" value="DUF3857"/>
    <property type="match status" value="1"/>
</dbReference>
<dbReference type="SMART" id="SM00460">
    <property type="entry name" value="TGc"/>
    <property type="match status" value="1"/>
</dbReference>
<dbReference type="Gene3D" id="2.60.40.3140">
    <property type="match status" value="1"/>
</dbReference>
<proteinExistence type="predicted"/>
<accession>A0ABX7NLL0</accession>
<gene>
    <name evidence="4" type="ORF">JY651_29895</name>
</gene>
<reference evidence="4 5" key="1">
    <citation type="submission" date="2021-02" db="EMBL/GenBank/DDBJ databases">
        <title>De Novo genome assembly of isolated myxobacteria.</title>
        <authorList>
            <person name="Stevens D.C."/>
        </authorList>
    </citation>
    <scope>NUCLEOTIDE SEQUENCE [LARGE SCALE GENOMIC DNA]</scope>
    <source>
        <strain evidence="5">SCPEA02</strain>
    </source>
</reference>
<feature type="signal peptide" evidence="2">
    <location>
        <begin position="1"/>
        <end position="33"/>
    </location>
</feature>
<dbReference type="InterPro" id="IPR038765">
    <property type="entry name" value="Papain-like_cys_pep_sf"/>
</dbReference>
<evidence type="ECO:0000256" key="2">
    <source>
        <dbReference type="SAM" id="SignalP"/>
    </source>
</evidence>
<evidence type="ECO:0000313" key="4">
    <source>
        <dbReference type="EMBL" id="QSQ19518.1"/>
    </source>
</evidence>
<feature type="domain" description="Transglutaminase-like" evidence="3">
    <location>
        <begin position="345"/>
        <end position="414"/>
    </location>
</feature>
<protein>
    <submittedName>
        <fullName evidence="4">DUF3857 domain-containing protein</fullName>
    </submittedName>
</protein>
<organism evidence="4 5">
    <name type="scientific">Pyxidicoccus parkwayensis</name>
    <dbReference type="NCBI Taxonomy" id="2813578"/>
    <lineage>
        <taxon>Bacteria</taxon>
        <taxon>Pseudomonadati</taxon>
        <taxon>Myxococcota</taxon>
        <taxon>Myxococcia</taxon>
        <taxon>Myxococcales</taxon>
        <taxon>Cystobacterineae</taxon>
        <taxon>Myxococcaceae</taxon>
        <taxon>Pyxidicoccus</taxon>
    </lineage>
</organism>
<dbReference type="Proteomes" id="UP000662747">
    <property type="component" value="Chromosome"/>
</dbReference>
<dbReference type="Pfam" id="PF01841">
    <property type="entry name" value="Transglut_core"/>
    <property type="match status" value="1"/>
</dbReference>
<dbReference type="InterPro" id="IPR002931">
    <property type="entry name" value="Transglutaminase-like"/>
</dbReference>
<keyword evidence="2" id="KW-0732">Signal</keyword>
<dbReference type="Gene3D" id="3.10.620.30">
    <property type="match status" value="1"/>
</dbReference>
<keyword evidence="5" id="KW-1185">Reference proteome</keyword>
<sequence>MSSAVRTAFPVRGAVLARLSFFLLLCLAGPSGAADEASARPFQVQPPAAWVRPVPLEERDLPPSSETSGGIHHALAETQTRVDGRRVETYSHYARRVLSEAGIENAAEVTVSFDPSYQELTLHGVWLHRGGTRMDVLDPAAVKVIQQERELEQRIYNGTLSALIFVRDVRVGDVIEYAFTRTGANPIFDGRYLAVADVGYGVPLAHWRYRLLWPASRTLHVKNHGTELSPTVTEAGGVREYIWEQRDVAALTVDDALPSWYDPWPWLQFSEFEDWAAVARWAVPLYPTPAKLPPTLASEVERLRAAHETPAARLLGALRFVQDEVRYLGIELGPNSHRPHAPEEVLARRFGDCKDKTLLLVTLLRALGIQARPALVHTRWRQGLESLHASPGVFDHVIVQARLDGRDYWLDPTVSHERGALEDWTPPPFRRALPVDASTTGLVEIPEPDLTEPTLEVEEAYTESEAGTPSTLTVTTRWRGSDANDMRQQFATASLKDLEREYLNYYARSDPKVRSAAPLSVTDDPERNVVTVVERYALPSFWRDGRREFGTSDISKRLKQPRITQRTMPLGIEHPVHVRHHIRVDLLEPIDIDEEKSSITGPATRLDYSYALEQRGRRLLLDYEYRSLRDAVEPAHFMEHLETLKRMEPNTGYHVTQPRSQYRDDAGLPWGGICPMLMALGLGVLLMRMENGPRAYLKELSARRRKRAFTRKLSSIEGDLPSQAIALEDVTELPARLARVRCECGASRGTGGEPAKLEEVVLGDDALVLAKWTCAKCGRARHAYFSVDTGKAA</sequence>
<dbReference type="SUPFAM" id="SSF54001">
    <property type="entry name" value="Cysteine proteinases"/>
    <property type="match status" value="1"/>
</dbReference>
<dbReference type="InterPro" id="IPR024618">
    <property type="entry name" value="DUF3857"/>
</dbReference>
<dbReference type="RefSeq" id="WP_206721102.1">
    <property type="nucleotide sequence ID" value="NZ_CP071090.1"/>
</dbReference>